<dbReference type="EMBL" id="WWCS01000005">
    <property type="protein sequence ID" value="MYN39619.1"/>
    <property type="molecule type" value="Genomic_DNA"/>
</dbReference>
<feature type="domain" description="Tox-PL" evidence="1">
    <location>
        <begin position="31"/>
        <end position="112"/>
    </location>
</feature>
<sequence>MLKRFIQWMPLCLAISRPERSEINPGGGTKNCVNCVVATDALLAGCPACALPGGLYEIDVLERIFGAEFKDVENIKDVIESLELAGPGSRGIVYGMRKSGIGHVLNAANQHGV</sequence>
<evidence type="ECO:0000313" key="2">
    <source>
        <dbReference type="EMBL" id="MYN39619.1"/>
    </source>
</evidence>
<evidence type="ECO:0000259" key="1">
    <source>
        <dbReference type="Pfam" id="PF15644"/>
    </source>
</evidence>
<organism evidence="2 3">
    <name type="scientific">Duganella margarita</name>
    <dbReference type="NCBI Taxonomy" id="2692170"/>
    <lineage>
        <taxon>Bacteria</taxon>
        <taxon>Pseudomonadati</taxon>
        <taxon>Pseudomonadota</taxon>
        <taxon>Betaproteobacteria</taxon>
        <taxon>Burkholderiales</taxon>
        <taxon>Oxalobacteraceae</taxon>
        <taxon>Telluria group</taxon>
        <taxon>Duganella</taxon>
    </lineage>
</organism>
<dbReference type="Pfam" id="PF15644">
    <property type="entry name" value="Gln_amidase"/>
    <property type="match status" value="1"/>
</dbReference>
<dbReference type="Proteomes" id="UP000466332">
    <property type="component" value="Unassembled WGS sequence"/>
</dbReference>
<gene>
    <name evidence="2" type="ORF">GTP55_09565</name>
</gene>
<dbReference type="RefSeq" id="WP_161044706.1">
    <property type="nucleotide sequence ID" value="NZ_WWCS01000005.1"/>
</dbReference>
<proteinExistence type="predicted"/>
<comment type="caution">
    <text evidence="2">The sequence shown here is derived from an EMBL/GenBank/DDBJ whole genome shotgun (WGS) entry which is preliminary data.</text>
</comment>
<accession>A0ABW9WGX5</accession>
<protein>
    <recommendedName>
        <fullName evidence="1">Tox-PL domain-containing protein</fullName>
    </recommendedName>
</protein>
<name>A0ABW9WGX5_9BURK</name>
<keyword evidence="3" id="KW-1185">Reference proteome</keyword>
<reference evidence="2 3" key="1">
    <citation type="submission" date="2019-12" db="EMBL/GenBank/DDBJ databases">
        <title>Novel species isolated from a subtropical stream in China.</title>
        <authorList>
            <person name="Lu H."/>
        </authorList>
    </citation>
    <scope>NUCLEOTIDE SEQUENCE [LARGE SCALE GENOMIC DNA]</scope>
    <source>
        <strain evidence="2 3">FT109W</strain>
    </source>
</reference>
<dbReference type="InterPro" id="IPR028908">
    <property type="entry name" value="Tox-PL_dom"/>
</dbReference>
<evidence type="ECO:0000313" key="3">
    <source>
        <dbReference type="Proteomes" id="UP000466332"/>
    </source>
</evidence>